<organism evidence="1 2">
    <name type="scientific">Aspergillus pseudotamarii</name>
    <dbReference type="NCBI Taxonomy" id="132259"/>
    <lineage>
        <taxon>Eukaryota</taxon>
        <taxon>Fungi</taxon>
        <taxon>Dikarya</taxon>
        <taxon>Ascomycota</taxon>
        <taxon>Pezizomycotina</taxon>
        <taxon>Eurotiomycetes</taxon>
        <taxon>Eurotiomycetidae</taxon>
        <taxon>Eurotiales</taxon>
        <taxon>Aspergillaceae</taxon>
        <taxon>Aspergillus</taxon>
        <taxon>Aspergillus subgen. Circumdati</taxon>
    </lineage>
</organism>
<evidence type="ECO:0008006" key="3">
    <source>
        <dbReference type="Google" id="ProtNLM"/>
    </source>
</evidence>
<dbReference type="GeneID" id="43639330"/>
<dbReference type="Proteomes" id="UP000325672">
    <property type="component" value="Unassembled WGS sequence"/>
</dbReference>
<dbReference type="RefSeq" id="XP_031911537.1">
    <property type="nucleotide sequence ID" value="XM_032055120.1"/>
</dbReference>
<dbReference type="EMBL" id="ML743593">
    <property type="protein sequence ID" value="KAE8135474.1"/>
    <property type="molecule type" value="Genomic_DNA"/>
</dbReference>
<name>A0A5N6SQR1_ASPPS</name>
<accession>A0A5N6SQR1</accession>
<keyword evidence="2" id="KW-1185">Reference proteome</keyword>
<feature type="non-terminal residue" evidence="1">
    <location>
        <position position="1"/>
    </location>
</feature>
<evidence type="ECO:0000313" key="1">
    <source>
        <dbReference type="EMBL" id="KAE8135474.1"/>
    </source>
</evidence>
<protein>
    <recommendedName>
        <fullName evidence="3">Ankyrin repeat-containing domain protein</fullName>
    </recommendedName>
</protein>
<sequence>MLEARFGYLEFNEIHAHMATGTGSLEILRLVLDRCSITEATRSLLLQAAARGSLAVMKHLLTLNHPGIFKEILIEASGNTQCTTDMLKRLWKLAP</sequence>
<evidence type="ECO:0000313" key="2">
    <source>
        <dbReference type="Proteomes" id="UP000325672"/>
    </source>
</evidence>
<proteinExistence type="predicted"/>
<dbReference type="AlphaFoldDB" id="A0A5N6SQR1"/>
<gene>
    <name evidence="1" type="ORF">BDV38DRAFT_252379</name>
</gene>
<reference evidence="1 2" key="1">
    <citation type="submission" date="2019-04" db="EMBL/GenBank/DDBJ databases">
        <title>Friends and foes A comparative genomics study of 23 Aspergillus species from section Flavi.</title>
        <authorList>
            <consortium name="DOE Joint Genome Institute"/>
            <person name="Kjaerbolling I."/>
            <person name="Vesth T."/>
            <person name="Frisvad J.C."/>
            <person name="Nybo J.L."/>
            <person name="Theobald S."/>
            <person name="Kildgaard S."/>
            <person name="Isbrandt T."/>
            <person name="Kuo A."/>
            <person name="Sato A."/>
            <person name="Lyhne E.K."/>
            <person name="Kogle M.E."/>
            <person name="Wiebenga A."/>
            <person name="Kun R.S."/>
            <person name="Lubbers R.J."/>
            <person name="Makela M.R."/>
            <person name="Barry K."/>
            <person name="Chovatia M."/>
            <person name="Clum A."/>
            <person name="Daum C."/>
            <person name="Haridas S."/>
            <person name="He G."/>
            <person name="LaButti K."/>
            <person name="Lipzen A."/>
            <person name="Mondo S."/>
            <person name="Riley R."/>
            <person name="Salamov A."/>
            <person name="Simmons B.A."/>
            <person name="Magnuson J.K."/>
            <person name="Henrissat B."/>
            <person name="Mortensen U.H."/>
            <person name="Larsen T.O."/>
            <person name="Devries R.P."/>
            <person name="Grigoriev I.V."/>
            <person name="Machida M."/>
            <person name="Baker S.E."/>
            <person name="Andersen M.R."/>
        </authorList>
    </citation>
    <scope>NUCLEOTIDE SEQUENCE [LARGE SCALE GENOMIC DNA]</scope>
    <source>
        <strain evidence="1 2">CBS 117625</strain>
    </source>
</reference>
<dbReference type="OrthoDB" id="7464126at2759"/>